<proteinExistence type="inferred from homology"/>
<evidence type="ECO:0000259" key="11">
    <source>
        <dbReference type="Pfam" id="PF02223"/>
    </source>
</evidence>
<keyword evidence="6 10" id="KW-0547">Nucleotide-binding</keyword>
<dbReference type="PANTHER" id="PTHR10344:SF4">
    <property type="entry name" value="UMP-CMP KINASE 2, MITOCHONDRIAL"/>
    <property type="match status" value="1"/>
</dbReference>
<dbReference type="Proteomes" id="UP001338137">
    <property type="component" value="Unassembled WGS sequence"/>
</dbReference>
<evidence type="ECO:0000313" key="13">
    <source>
        <dbReference type="Proteomes" id="UP001338137"/>
    </source>
</evidence>
<gene>
    <name evidence="10 12" type="primary">tmk</name>
    <name evidence="12" type="ORF">P4I72_17300</name>
</gene>
<dbReference type="NCBIfam" id="TIGR00041">
    <property type="entry name" value="DTMP_kinase"/>
    <property type="match status" value="1"/>
</dbReference>
<evidence type="ECO:0000256" key="6">
    <source>
        <dbReference type="ARBA" id="ARBA00022741"/>
    </source>
</evidence>
<dbReference type="RefSeq" id="WP_326073046.1">
    <property type="nucleotide sequence ID" value="NZ_JARLKY010000041.1"/>
</dbReference>
<reference evidence="12 13" key="1">
    <citation type="submission" date="2023-03" db="EMBL/GenBank/DDBJ databases">
        <title>Bacillus Genome Sequencing.</title>
        <authorList>
            <person name="Dunlap C."/>
        </authorList>
    </citation>
    <scope>NUCLEOTIDE SEQUENCE [LARGE SCALE GENOMIC DNA]</scope>
    <source>
        <strain evidence="12 13">BD-533</strain>
    </source>
</reference>
<evidence type="ECO:0000256" key="3">
    <source>
        <dbReference type="ARBA" id="ARBA00017144"/>
    </source>
</evidence>
<sequence length="219" mass="24256">MNGIFITFEGPDGAGKTTQLRMLADDLKKLGHNVLVTREPGGTAISDQIRSIILDPAHKEMVDQAEVLLYAASRAQHVHQLILPALKAGRIVLCDRFIDASVAYQAYGLGIEVDIVKEISRYASSGLEATRTYILDVPVEVSMARLHGRASGSGTNAQQLDRIEQKHVDYHSRVRAGFHQIAADHPERVRVVNANRSEVEIATEIWEDCNRLLEEHISV</sequence>
<comment type="function">
    <text evidence="10">Phosphorylation of dTMP to form dTDP in both de novo and salvage pathways of dTTP synthesis.</text>
</comment>
<dbReference type="Gene3D" id="3.40.50.300">
    <property type="entry name" value="P-loop containing nucleotide triphosphate hydrolases"/>
    <property type="match status" value="1"/>
</dbReference>
<evidence type="ECO:0000256" key="5">
    <source>
        <dbReference type="ARBA" id="ARBA00022727"/>
    </source>
</evidence>
<evidence type="ECO:0000256" key="8">
    <source>
        <dbReference type="ARBA" id="ARBA00022840"/>
    </source>
</evidence>
<dbReference type="HAMAP" id="MF_00165">
    <property type="entry name" value="Thymidylate_kinase"/>
    <property type="match status" value="1"/>
</dbReference>
<keyword evidence="8 10" id="KW-0067">ATP-binding</keyword>
<evidence type="ECO:0000313" key="12">
    <source>
        <dbReference type="EMBL" id="MEC0228888.1"/>
    </source>
</evidence>
<organism evidence="12 13">
    <name type="scientific">Paenibacillus alba</name>
    <dbReference type="NCBI Taxonomy" id="1197127"/>
    <lineage>
        <taxon>Bacteria</taxon>
        <taxon>Bacillati</taxon>
        <taxon>Bacillota</taxon>
        <taxon>Bacilli</taxon>
        <taxon>Bacillales</taxon>
        <taxon>Paenibacillaceae</taxon>
        <taxon>Paenibacillus</taxon>
    </lineage>
</organism>
<dbReference type="EMBL" id="JARLKY010000041">
    <property type="protein sequence ID" value="MEC0228888.1"/>
    <property type="molecule type" value="Genomic_DNA"/>
</dbReference>
<dbReference type="SUPFAM" id="SSF52540">
    <property type="entry name" value="P-loop containing nucleoside triphosphate hydrolases"/>
    <property type="match status" value="1"/>
</dbReference>
<name>A0ABU6G3Z1_9BACL</name>
<comment type="similarity">
    <text evidence="1 10">Belongs to the thymidylate kinase family.</text>
</comment>
<evidence type="ECO:0000256" key="2">
    <source>
        <dbReference type="ARBA" id="ARBA00012980"/>
    </source>
</evidence>
<protein>
    <recommendedName>
        <fullName evidence="3 10">Thymidylate kinase</fullName>
        <ecNumber evidence="2 10">2.7.4.9</ecNumber>
    </recommendedName>
    <alternativeName>
        <fullName evidence="10">dTMP kinase</fullName>
    </alternativeName>
</protein>
<comment type="caution">
    <text evidence="12">The sequence shown here is derived from an EMBL/GenBank/DDBJ whole genome shotgun (WGS) entry which is preliminary data.</text>
</comment>
<dbReference type="InterPro" id="IPR027417">
    <property type="entry name" value="P-loop_NTPase"/>
</dbReference>
<feature type="binding site" evidence="10">
    <location>
        <begin position="10"/>
        <end position="17"/>
    </location>
    <ligand>
        <name>ATP</name>
        <dbReference type="ChEBI" id="CHEBI:30616"/>
    </ligand>
</feature>
<dbReference type="CDD" id="cd01672">
    <property type="entry name" value="TMPK"/>
    <property type="match status" value="1"/>
</dbReference>
<keyword evidence="5 10" id="KW-0545">Nucleotide biosynthesis</keyword>
<evidence type="ECO:0000256" key="1">
    <source>
        <dbReference type="ARBA" id="ARBA00009776"/>
    </source>
</evidence>
<dbReference type="PANTHER" id="PTHR10344">
    <property type="entry name" value="THYMIDYLATE KINASE"/>
    <property type="match status" value="1"/>
</dbReference>
<dbReference type="InterPro" id="IPR018094">
    <property type="entry name" value="Thymidylate_kinase"/>
</dbReference>
<keyword evidence="4 10" id="KW-0808">Transferase</keyword>
<evidence type="ECO:0000256" key="10">
    <source>
        <dbReference type="HAMAP-Rule" id="MF_00165"/>
    </source>
</evidence>
<dbReference type="InterPro" id="IPR039430">
    <property type="entry name" value="Thymidylate_kin-like_dom"/>
</dbReference>
<keyword evidence="7 10" id="KW-0418">Kinase</keyword>
<evidence type="ECO:0000256" key="4">
    <source>
        <dbReference type="ARBA" id="ARBA00022679"/>
    </source>
</evidence>
<dbReference type="GO" id="GO:0004798">
    <property type="term" value="F:dTMP kinase activity"/>
    <property type="evidence" value="ECO:0007669"/>
    <property type="project" value="UniProtKB-EC"/>
</dbReference>
<feature type="domain" description="Thymidylate kinase-like" evidence="11">
    <location>
        <begin position="8"/>
        <end position="205"/>
    </location>
</feature>
<comment type="catalytic activity">
    <reaction evidence="9 10">
        <text>dTMP + ATP = dTDP + ADP</text>
        <dbReference type="Rhea" id="RHEA:13517"/>
        <dbReference type="ChEBI" id="CHEBI:30616"/>
        <dbReference type="ChEBI" id="CHEBI:58369"/>
        <dbReference type="ChEBI" id="CHEBI:63528"/>
        <dbReference type="ChEBI" id="CHEBI:456216"/>
        <dbReference type="EC" id="2.7.4.9"/>
    </reaction>
</comment>
<keyword evidence="13" id="KW-1185">Reference proteome</keyword>
<dbReference type="EC" id="2.7.4.9" evidence="2 10"/>
<dbReference type="Pfam" id="PF02223">
    <property type="entry name" value="Thymidylate_kin"/>
    <property type="match status" value="1"/>
</dbReference>
<evidence type="ECO:0000256" key="7">
    <source>
        <dbReference type="ARBA" id="ARBA00022777"/>
    </source>
</evidence>
<evidence type="ECO:0000256" key="9">
    <source>
        <dbReference type="ARBA" id="ARBA00048743"/>
    </source>
</evidence>
<accession>A0ABU6G3Z1</accession>